<feature type="domain" description="Nanos-type" evidence="5">
    <location>
        <begin position="750"/>
        <end position="817"/>
    </location>
</feature>
<organism evidence="6 7">
    <name type="scientific">Caenorhabditis japonica</name>
    <dbReference type="NCBI Taxonomy" id="281687"/>
    <lineage>
        <taxon>Eukaryota</taxon>
        <taxon>Metazoa</taxon>
        <taxon>Ecdysozoa</taxon>
        <taxon>Nematoda</taxon>
        <taxon>Chromadorea</taxon>
        <taxon>Rhabditida</taxon>
        <taxon>Rhabditina</taxon>
        <taxon>Rhabditomorpha</taxon>
        <taxon>Rhabditoidea</taxon>
        <taxon>Rhabditidae</taxon>
        <taxon>Peloderinae</taxon>
        <taxon>Caenorhabditis</taxon>
    </lineage>
</organism>
<proteinExistence type="inferred from homology"/>
<dbReference type="Gene3D" id="3.60.21.10">
    <property type="match status" value="1"/>
</dbReference>
<reference evidence="7" key="1">
    <citation type="submission" date="2010-08" db="EMBL/GenBank/DDBJ databases">
        <authorList>
            <consortium name="Caenorhabditis japonica Sequencing Consortium"/>
            <person name="Wilson R.K."/>
        </authorList>
    </citation>
    <scope>NUCLEOTIDE SEQUENCE [LARGE SCALE GENOMIC DNA]</scope>
    <source>
        <strain evidence="7">DF5081</strain>
    </source>
</reference>
<dbReference type="Gene3D" id="1.10.10.60">
    <property type="entry name" value="Homeodomain-like"/>
    <property type="match status" value="1"/>
</dbReference>
<keyword evidence="1" id="KW-0479">Metal-binding</keyword>
<dbReference type="SUPFAM" id="SSF56300">
    <property type="entry name" value="Metallo-dependent phosphatases"/>
    <property type="match status" value="1"/>
</dbReference>
<dbReference type="GO" id="GO:0005737">
    <property type="term" value="C:cytoplasm"/>
    <property type="evidence" value="ECO:0007669"/>
    <property type="project" value="TreeGrafter"/>
</dbReference>
<dbReference type="Proteomes" id="UP000005237">
    <property type="component" value="Unassembled WGS sequence"/>
</dbReference>
<dbReference type="InterPro" id="IPR004843">
    <property type="entry name" value="Calcineurin-like_PHP"/>
</dbReference>
<dbReference type="GO" id="GO:0004722">
    <property type="term" value="F:protein serine/threonine phosphatase activity"/>
    <property type="evidence" value="ECO:0007669"/>
    <property type="project" value="TreeGrafter"/>
</dbReference>
<evidence type="ECO:0000313" key="6">
    <source>
        <dbReference type="EnsemblMetazoa" id="CJA00894a.1"/>
    </source>
</evidence>
<dbReference type="EnsemblMetazoa" id="CJA00894a.1">
    <property type="protein sequence ID" value="CJA00894a.1"/>
    <property type="gene ID" value="WBGene00120098"/>
</dbReference>
<feature type="signal peptide" evidence="4">
    <location>
        <begin position="1"/>
        <end position="20"/>
    </location>
</feature>
<dbReference type="PRINTS" id="PR00114">
    <property type="entry name" value="STPHPHTASE"/>
</dbReference>
<comment type="similarity">
    <text evidence="1">Belongs to the nanos family.</text>
</comment>
<dbReference type="PROSITE" id="PS51522">
    <property type="entry name" value="ZF_NANOS"/>
    <property type="match status" value="1"/>
</dbReference>
<feature type="chain" id="PRO_5035845026" evidence="4">
    <location>
        <begin position="21"/>
        <end position="823"/>
    </location>
</feature>
<dbReference type="GO" id="GO:0006417">
    <property type="term" value="P:regulation of translation"/>
    <property type="evidence" value="ECO:0007669"/>
    <property type="project" value="UniProtKB-UniRule"/>
</dbReference>
<feature type="region of interest" description="Disordered" evidence="2">
    <location>
        <begin position="615"/>
        <end position="668"/>
    </location>
</feature>
<accession>A0A8R1DFN0</accession>
<reference evidence="6" key="2">
    <citation type="submission" date="2022-06" db="UniProtKB">
        <authorList>
            <consortium name="EnsemblMetazoa"/>
        </authorList>
    </citation>
    <scope>IDENTIFICATION</scope>
    <source>
        <strain evidence="6">DF5081</strain>
    </source>
</reference>
<dbReference type="GO" id="GO:0008270">
    <property type="term" value="F:zinc ion binding"/>
    <property type="evidence" value="ECO:0007669"/>
    <property type="project" value="UniProtKB-KW"/>
</dbReference>
<dbReference type="PANTHER" id="PTHR11668">
    <property type="entry name" value="SERINE/THREONINE PROTEIN PHOSPHATASE"/>
    <property type="match status" value="1"/>
</dbReference>
<evidence type="ECO:0000256" key="4">
    <source>
        <dbReference type="SAM" id="SignalP"/>
    </source>
</evidence>
<evidence type="ECO:0000256" key="1">
    <source>
        <dbReference type="PROSITE-ProRule" id="PRU00855"/>
    </source>
</evidence>
<dbReference type="GO" id="GO:0005634">
    <property type="term" value="C:nucleus"/>
    <property type="evidence" value="ECO:0007669"/>
    <property type="project" value="TreeGrafter"/>
</dbReference>
<dbReference type="AlphaFoldDB" id="A0A8R1DFN0"/>
<dbReference type="InterPro" id="IPR006186">
    <property type="entry name" value="Ser/Thr-sp_prot-phosphatase"/>
</dbReference>
<name>A0A8R1DFN0_CAEJA</name>
<evidence type="ECO:0000256" key="3">
    <source>
        <dbReference type="SAM" id="Phobius"/>
    </source>
</evidence>
<dbReference type="Pfam" id="PF00149">
    <property type="entry name" value="Metallophos"/>
    <property type="match status" value="1"/>
</dbReference>
<keyword evidence="1" id="KW-0863">Zinc-finger</keyword>
<dbReference type="SMART" id="SM00156">
    <property type="entry name" value="PP2Ac"/>
    <property type="match status" value="1"/>
</dbReference>
<evidence type="ECO:0000256" key="2">
    <source>
        <dbReference type="SAM" id="MobiDB-lite"/>
    </source>
</evidence>
<keyword evidence="3" id="KW-0472">Membrane</keyword>
<protein>
    <submittedName>
        <fullName evidence="6">Nanos-type domain-containing protein</fullName>
    </submittedName>
</protein>
<sequence length="823" mass="93823">MLFLKYVICLFVLFESEVSGGRNVNITELDSRYDSIQRDLICYSSADKYRVVRCRAGCVQKSIISSYKVDGIFQTDFYHRLGCESRTFDDTLLQFKCNPAIKNGSPYTLDYMLEGHVTRDKPRIWIRKTCCFNSKCNVPIVNALRFWFKQDESLISVLRSRFHNSQSALVLAVYSMAAGLAVYGIITYVLKWYKSKSLAENGPKRTPELEWDIILESDFDRNTIIDVGMSRRITRLRCCVRNYVRDTMAHGSEKPTGRPRILNDRDERFITKLEVTGRLTIKETAKLLSRLPDMDMVRYKHTKTKSFTEESTRDTKTSKNQLPTVVESDVGVDGKKMRRVSIGAPLKTKAAGWGHTLWNTIRTINSPYDLLYRMIEHGPYQYPFTAMELLTLFEETAFKMAEESSLLQIDAEIIVIADLRGRYVDLHRWLQLTGWPPSNRILFLGGILDNNEPGSVECLALICSLKCRFPKHVYLLRGEPETSPFRMSQRLHPVITRAVQSCIKRMCSQMPFAAIIGKSVLCVYSGFSPMVREKAHIRNLLRPATSENLNAVERHIIFNQPSNRVRIRSATMSGRSFREKQTEKETAKKSELVAEKIAKLSTTLCSEITQNPSNFTDFHPGTLQDDPRSSINSSPTENYGHTFNPDVKTATTQRSSRFDPSHRSGFRLPPQFQENFENPHENEQMLRILEAGLAKFDFYRLCAPRSGIPHNLMYKYDLAASVGSSAPSFRQPARRNYSHREFKKPKRRNCCSFCYGLAAKKAEEAGEPIADRDDDGPWSNHQLKSDGAVSCPVLRAVVCNICGATGETAHTTVYHSTNPEKCT</sequence>
<keyword evidence="1" id="KW-0862">Zinc</keyword>
<dbReference type="Gene3D" id="4.10.60.30">
    <property type="entry name" value="Nanos, RNA-binding domain"/>
    <property type="match status" value="1"/>
</dbReference>
<dbReference type="GO" id="GO:0003723">
    <property type="term" value="F:RNA binding"/>
    <property type="evidence" value="ECO:0007669"/>
    <property type="project" value="UniProtKB-UniRule"/>
</dbReference>
<keyword evidence="3" id="KW-1133">Transmembrane helix</keyword>
<dbReference type="PANTHER" id="PTHR11668:SF290">
    <property type="entry name" value="SERINE_THREONINE SPECIFIC PROTEIN PHOSPHATASES DOMAIN-CONTAINING PROTEIN"/>
    <property type="match status" value="1"/>
</dbReference>
<keyword evidence="1" id="KW-0810">Translation regulation</keyword>
<feature type="transmembrane region" description="Helical" evidence="3">
    <location>
        <begin position="168"/>
        <end position="190"/>
    </location>
</feature>
<keyword evidence="4" id="KW-0732">Signal</keyword>
<dbReference type="Pfam" id="PF05741">
    <property type="entry name" value="zf-nanos"/>
    <property type="match status" value="1"/>
</dbReference>
<dbReference type="InterPro" id="IPR029052">
    <property type="entry name" value="Metallo-depent_PP-like"/>
</dbReference>
<dbReference type="InterPro" id="IPR038129">
    <property type="entry name" value="Nanos_sf"/>
</dbReference>
<keyword evidence="7" id="KW-1185">Reference proteome</keyword>
<keyword evidence="3" id="KW-0812">Transmembrane</keyword>
<keyword evidence="1" id="KW-0694">RNA-binding</keyword>
<evidence type="ECO:0000259" key="5">
    <source>
        <dbReference type="PROSITE" id="PS51522"/>
    </source>
</evidence>
<dbReference type="InterPro" id="IPR050341">
    <property type="entry name" value="PP1_catalytic_subunit"/>
</dbReference>
<feature type="compositionally biased region" description="Polar residues" evidence="2">
    <location>
        <begin position="629"/>
        <end position="641"/>
    </location>
</feature>
<dbReference type="InterPro" id="IPR024161">
    <property type="entry name" value="Znf_nanos-typ"/>
</dbReference>
<evidence type="ECO:0000313" key="7">
    <source>
        <dbReference type="Proteomes" id="UP000005237"/>
    </source>
</evidence>